<dbReference type="Proteomes" id="UP000604475">
    <property type="component" value="Unassembled WGS sequence"/>
</dbReference>
<reference evidence="3" key="1">
    <citation type="submission" date="2020-12" db="EMBL/GenBank/DDBJ databases">
        <title>Genomic characterization of non-nitrogen-fixing Frankia strains.</title>
        <authorList>
            <person name="Carlos-Shanley C."/>
            <person name="Guerra T."/>
            <person name="Hahn D."/>
        </authorList>
    </citation>
    <scope>NUCLEOTIDE SEQUENCE</scope>
    <source>
        <strain evidence="3">CN6</strain>
    </source>
</reference>
<sequence>MTRVAIVTGAASGIGRATAELLAAQGARVAAIDRAGAEGVGEADLGPVDVTDEAAVRSAVARARAALGRVDVVINAAGVSARGLPTDDEYVRTWRRALDVNLTGTMLVVRACLDDLVAGGAGRIVNIASVEGLAASRGLGPYSVTKHAVIGFTRSLAVDYGRLGVTANAVCPGPILTGMTERIPEPDRAAYARRHVPVGRYGRPDEVAHLIVALTAPEASYVNGAVIPVDGGLTARG</sequence>
<protein>
    <submittedName>
        <fullName evidence="3">SDR family oxidoreductase</fullName>
    </submittedName>
</protein>
<keyword evidence="4" id="KW-1185">Reference proteome</keyword>
<dbReference type="PRINTS" id="PR00080">
    <property type="entry name" value="SDRFAMILY"/>
</dbReference>
<evidence type="ECO:0000256" key="2">
    <source>
        <dbReference type="ARBA" id="ARBA00023002"/>
    </source>
</evidence>
<dbReference type="FunFam" id="3.40.50.720:FF:000084">
    <property type="entry name" value="Short-chain dehydrogenase reductase"/>
    <property type="match status" value="1"/>
</dbReference>
<evidence type="ECO:0000256" key="1">
    <source>
        <dbReference type="ARBA" id="ARBA00006484"/>
    </source>
</evidence>
<dbReference type="Pfam" id="PF13561">
    <property type="entry name" value="adh_short_C2"/>
    <property type="match status" value="1"/>
</dbReference>
<dbReference type="AlphaFoldDB" id="A0A937UMX9"/>
<dbReference type="InterPro" id="IPR036291">
    <property type="entry name" value="NAD(P)-bd_dom_sf"/>
</dbReference>
<keyword evidence="2" id="KW-0560">Oxidoreductase</keyword>
<dbReference type="RefSeq" id="WP_203003128.1">
    <property type="nucleotide sequence ID" value="NZ_JADWYU010000219.1"/>
</dbReference>
<dbReference type="Gene3D" id="3.40.50.720">
    <property type="entry name" value="NAD(P)-binding Rossmann-like Domain"/>
    <property type="match status" value="1"/>
</dbReference>
<dbReference type="PANTHER" id="PTHR24321">
    <property type="entry name" value="DEHYDROGENASES, SHORT CHAIN"/>
    <property type="match status" value="1"/>
</dbReference>
<proteinExistence type="inferred from homology"/>
<dbReference type="SUPFAM" id="SSF51735">
    <property type="entry name" value="NAD(P)-binding Rossmann-fold domains"/>
    <property type="match status" value="1"/>
</dbReference>
<comment type="caution">
    <text evidence="3">The sequence shown here is derived from an EMBL/GenBank/DDBJ whole genome shotgun (WGS) entry which is preliminary data.</text>
</comment>
<dbReference type="GO" id="GO:0016491">
    <property type="term" value="F:oxidoreductase activity"/>
    <property type="evidence" value="ECO:0007669"/>
    <property type="project" value="UniProtKB-KW"/>
</dbReference>
<accession>A0A937UMX9</accession>
<evidence type="ECO:0000313" key="3">
    <source>
        <dbReference type="EMBL" id="MBL7627347.1"/>
    </source>
</evidence>
<dbReference type="EMBL" id="JAEACQ010000159">
    <property type="protein sequence ID" value="MBL7627347.1"/>
    <property type="molecule type" value="Genomic_DNA"/>
</dbReference>
<dbReference type="InterPro" id="IPR020904">
    <property type="entry name" value="Sc_DH/Rdtase_CS"/>
</dbReference>
<dbReference type="PROSITE" id="PS00061">
    <property type="entry name" value="ADH_SHORT"/>
    <property type="match status" value="1"/>
</dbReference>
<gene>
    <name evidence="3" type="ORF">I7412_09235</name>
</gene>
<dbReference type="PANTHER" id="PTHR24321:SF15">
    <property type="entry name" value="OXIDOREDUCTASE UCPA"/>
    <property type="match status" value="1"/>
</dbReference>
<dbReference type="InterPro" id="IPR002347">
    <property type="entry name" value="SDR_fam"/>
</dbReference>
<evidence type="ECO:0000313" key="4">
    <source>
        <dbReference type="Proteomes" id="UP000604475"/>
    </source>
</evidence>
<dbReference type="CDD" id="cd05233">
    <property type="entry name" value="SDR_c"/>
    <property type="match status" value="1"/>
</dbReference>
<organism evidence="3 4">
    <name type="scientific">Frankia nepalensis</name>
    <dbReference type="NCBI Taxonomy" id="1836974"/>
    <lineage>
        <taxon>Bacteria</taxon>
        <taxon>Bacillati</taxon>
        <taxon>Actinomycetota</taxon>
        <taxon>Actinomycetes</taxon>
        <taxon>Frankiales</taxon>
        <taxon>Frankiaceae</taxon>
        <taxon>Frankia</taxon>
    </lineage>
</organism>
<comment type="similarity">
    <text evidence="1">Belongs to the short-chain dehydrogenases/reductases (SDR) family.</text>
</comment>
<dbReference type="PRINTS" id="PR00081">
    <property type="entry name" value="GDHRDH"/>
</dbReference>
<name>A0A937UMX9_9ACTN</name>